<evidence type="ECO:0000256" key="4">
    <source>
        <dbReference type="ARBA" id="ARBA00023136"/>
    </source>
</evidence>
<keyword evidence="3 5" id="KW-1133">Transmembrane helix</keyword>
<dbReference type="OrthoDB" id="7064507at2"/>
<dbReference type="InterPro" id="IPR032808">
    <property type="entry name" value="DoxX"/>
</dbReference>
<dbReference type="STRING" id="1166073.SAMN05192530_11033"/>
<evidence type="ECO:0000313" key="7">
    <source>
        <dbReference type="Proteomes" id="UP000198793"/>
    </source>
</evidence>
<dbReference type="Pfam" id="PF07681">
    <property type="entry name" value="DoxX"/>
    <property type="match status" value="1"/>
</dbReference>
<comment type="subcellular location">
    <subcellularLocation>
        <location evidence="1">Membrane</location>
        <topology evidence="1">Multi-pass membrane protein</topology>
    </subcellularLocation>
</comment>
<dbReference type="RefSeq" id="WP_090676134.1">
    <property type="nucleotide sequence ID" value="NZ_FNIT01000010.1"/>
</dbReference>
<gene>
    <name evidence="6" type="ORF">SAMN05192530_11033</name>
</gene>
<evidence type="ECO:0000256" key="2">
    <source>
        <dbReference type="ARBA" id="ARBA00022692"/>
    </source>
</evidence>
<dbReference type="EMBL" id="FNIT01000010">
    <property type="protein sequence ID" value="SDO67455.1"/>
    <property type="molecule type" value="Genomic_DNA"/>
</dbReference>
<organism evidence="6 7">
    <name type="scientific">Aureimonas jatrophae</name>
    <dbReference type="NCBI Taxonomy" id="1166073"/>
    <lineage>
        <taxon>Bacteria</taxon>
        <taxon>Pseudomonadati</taxon>
        <taxon>Pseudomonadota</taxon>
        <taxon>Alphaproteobacteria</taxon>
        <taxon>Hyphomicrobiales</taxon>
        <taxon>Aurantimonadaceae</taxon>
        <taxon>Aureimonas</taxon>
    </lineage>
</organism>
<feature type="transmembrane region" description="Helical" evidence="5">
    <location>
        <begin position="104"/>
        <end position="128"/>
    </location>
</feature>
<keyword evidence="2 5" id="KW-0812">Transmembrane</keyword>
<keyword evidence="4 5" id="KW-0472">Membrane</keyword>
<evidence type="ECO:0000256" key="5">
    <source>
        <dbReference type="SAM" id="Phobius"/>
    </source>
</evidence>
<protein>
    <submittedName>
        <fullName evidence="6">Transmembrane protein</fullName>
    </submittedName>
</protein>
<sequence>MPRFLARLLESVLFTRFALVVLTFCFWGSGLAKLADFPAAVAEMAFFGLQPAAPIAVLVIATQLGGSLLLITGIKPWLGAGALGVFTALTIPLVHHFWSLEGEAAIAHFHTATEHVTVIGGLMVAAILSHRLQTARNAAIVTAASGATRYQPA</sequence>
<proteinExistence type="predicted"/>
<accession>A0A1H0LH91</accession>
<dbReference type="Proteomes" id="UP000198793">
    <property type="component" value="Unassembled WGS sequence"/>
</dbReference>
<name>A0A1H0LH91_9HYPH</name>
<feature type="transmembrane region" description="Helical" evidence="5">
    <location>
        <begin position="78"/>
        <end position="98"/>
    </location>
</feature>
<dbReference type="AlphaFoldDB" id="A0A1H0LH91"/>
<keyword evidence="7" id="KW-1185">Reference proteome</keyword>
<feature type="transmembrane region" description="Helical" evidence="5">
    <location>
        <begin position="52"/>
        <end position="71"/>
    </location>
</feature>
<feature type="transmembrane region" description="Helical" evidence="5">
    <location>
        <begin position="12"/>
        <end position="32"/>
    </location>
</feature>
<reference evidence="6 7" key="1">
    <citation type="submission" date="2016-10" db="EMBL/GenBank/DDBJ databases">
        <authorList>
            <person name="de Groot N.N."/>
        </authorList>
    </citation>
    <scope>NUCLEOTIDE SEQUENCE [LARGE SCALE GENOMIC DNA]</scope>
    <source>
        <strain evidence="7">L7-484,KACC 16230,DSM 25025</strain>
    </source>
</reference>
<evidence type="ECO:0000313" key="6">
    <source>
        <dbReference type="EMBL" id="SDO67455.1"/>
    </source>
</evidence>
<evidence type="ECO:0000256" key="3">
    <source>
        <dbReference type="ARBA" id="ARBA00022989"/>
    </source>
</evidence>
<evidence type="ECO:0000256" key="1">
    <source>
        <dbReference type="ARBA" id="ARBA00004141"/>
    </source>
</evidence>
<dbReference type="GO" id="GO:0016020">
    <property type="term" value="C:membrane"/>
    <property type="evidence" value="ECO:0007669"/>
    <property type="project" value="UniProtKB-SubCell"/>
</dbReference>